<dbReference type="PANTHER" id="PTHR38377:SF1">
    <property type="entry name" value="THREONINE-TRNA LIGASE 2"/>
    <property type="match status" value="1"/>
</dbReference>
<sequence>MAEVEEVEKTKNMEEVLKPFYKRASEAEDRLAKLESALAEKGDVDASSKEISTIVNEFESKLEIAQAELVSEREKASKEIQKLTAENMKLQYRISHLIRALNEADSKLAA</sequence>
<gene>
    <name evidence="2" type="ORF">CB5_LOCUS11582</name>
</gene>
<name>A0A6V7PC23_ANACO</name>
<feature type="coiled-coil region" evidence="1">
    <location>
        <begin position="24"/>
        <end position="93"/>
    </location>
</feature>
<keyword evidence="1" id="KW-0175">Coiled coil</keyword>
<dbReference type="AlphaFoldDB" id="A0A6V7PC23"/>
<evidence type="ECO:0000313" key="2">
    <source>
        <dbReference type="EMBL" id="CAD1828371.1"/>
    </source>
</evidence>
<reference evidence="2" key="1">
    <citation type="submission" date="2020-07" db="EMBL/GenBank/DDBJ databases">
        <authorList>
            <person name="Lin J."/>
        </authorList>
    </citation>
    <scope>NUCLEOTIDE SEQUENCE</scope>
</reference>
<proteinExistence type="predicted"/>
<accession>A0A6V7PC23</accession>
<evidence type="ECO:0000256" key="1">
    <source>
        <dbReference type="SAM" id="Coils"/>
    </source>
</evidence>
<dbReference type="EMBL" id="LR862147">
    <property type="protein sequence ID" value="CAD1828371.1"/>
    <property type="molecule type" value="Genomic_DNA"/>
</dbReference>
<dbReference type="PANTHER" id="PTHR38377">
    <property type="entry name" value="THREONINE-TRNA LIGASE 2"/>
    <property type="match status" value="1"/>
</dbReference>
<organism evidence="2">
    <name type="scientific">Ananas comosus var. bracteatus</name>
    <name type="common">red pineapple</name>
    <dbReference type="NCBI Taxonomy" id="296719"/>
    <lineage>
        <taxon>Eukaryota</taxon>
        <taxon>Viridiplantae</taxon>
        <taxon>Streptophyta</taxon>
        <taxon>Embryophyta</taxon>
        <taxon>Tracheophyta</taxon>
        <taxon>Spermatophyta</taxon>
        <taxon>Magnoliopsida</taxon>
        <taxon>Liliopsida</taxon>
        <taxon>Poales</taxon>
        <taxon>Bromeliaceae</taxon>
        <taxon>Bromelioideae</taxon>
        <taxon>Ananas</taxon>
    </lineage>
</organism>
<protein>
    <submittedName>
        <fullName evidence="2">Uncharacterized protein</fullName>
    </submittedName>
</protein>